<protein>
    <submittedName>
        <fullName evidence="2">Uncharacterized protein</fullName>
    </submittedName>
</protein>
<feature type="compositionally biased region" description="Basic and acidic residues" evidence="1">
    <location>
        <begin position="1"/>
        <end position="12"/>
    </location>
</feature>
<proteinExistence type="predicted"/>
<evidence type="ECO:0000313" key="3">
    <source>
        <dbReference type="Proteomes" id="UP000824120"/>
    </source>
</evidence>
<accession>A0A9J5ZT48</accession>
<comment type="caution">
    <text evidence="2">The sequence shown here is derived from an EMBL/GenBank/DDBJ whole genome shotgun (WGS) entry which is preliminary data.</text>
</comment>
<name>A0A9J5ZT48_SOLCO</name>
<reference evidence="2 3" key="1">
    <citation type="submission" date="2020-09" db="EMBL/GenBank/DDBJ databases">
        <title>De no assembly of potato wild relative species, Solanum commersonii.</title>
        <authorList>
            <person name="Cho K."/>
        </authorList>
    </citation>
    <scope>NUCLEOTIDE SEQUENCE [LARGE SCALE GENOMIC DNA]</scope>
    <source>
        <strain evidence="2">LZ3.2</strain>
        <tissue evidence="2">Leaf</tissue>
    </source>
</reference>
<dbReference type="EMBL" id="JACXVP010000003">
    <property type="protein sequence ID" value="KAG5615202.1"/>
    <property type="molecule type" value="Genomic_DNA"/>
</dbReference>
<dbReference type="Proteomes" id="UP000824120">
    <property type="component" value="Chromosome 3"/>
</dbReference>
<dbReference type="AlphaFoldDB" id="A0A9J5ZT48"/>
<evidence type="ECO:0000313" key="2">
    <source>
        <dbReference type="EMBL" id="KAG5615202.1"/>
    </source>
</evidence>
<feature type="region of interest" description="Disordered" evidence="1">
    <location>
        <begin position="1"/>
        <end position="89"/>
    </location>
</feature>
<evidence type="ECO:0000256" key="1">
    <source>
        <dbReference type="SAM" id="MobiDB-lite"/>
    </source>
</evidence>
<keyword evidence="3" id="KW-1185">Reference proteome</keyword>
<feature type="compositionally biased region" description="Polar residues" evidence="1">
    <location>
        <begin position="39"/>
        <end position="52"/>
    </location>
</feature>
<sequence length="143" mass="16434">MEDDQVRNKGDDNNDPNNKGKQQIGHGNNQQPMEKVTHANVNQFPKVSNNFVKQVPYHQRNKLEMRQPSMHQEQPSQNHRHNSKNENVPKLAPYTMVQTLAARLRQNQSKYDTPLNIATTAYTTKQGLPAVIFELDNFMVKLG</sequence>
<organism evidence="2 3">
    <name type="scientific">Solanum commersonii</name>
    <name type="common">Commerson's wild potato</name>
    <name type="synonym">Commerson's nightshade</name>
    <dbReference type="NCBI Taxonomy" id="4109"/>
    <lineage>
        <taxon>Eukaryota</taxon>
        <taxon>Viridiplantae</taxon>
        <taxon>Streptophyta</taxon>
        <taxon>Embryophyta</taxon>
        <taxon>Tracheophyta</taxon>
        <taxon>Spermatophyta</taxon>
        <taxon>Magnoliopsida</taxon>
        <taxon>eudicotyledons</taxon>
        <taxon>Gunneridae</taxon>
        <taxon>Pentapetalae</taxon>
        <taxon>asterids</taxon>
        <taxon>lamiids</taxon>
        <taxon>Solanales</taxon>
        <taxon>Solanaceae</taxon>
        <taxon>Solanoideae</taxon>
        <taxon>Solaneae</taxon>
        <taxon>Solanum</taxon>
    </lineage>
</organism>
<gene>
    <name evidence="2" type="ORF">H5410_015026</name>
</gene>